<proteinExistence type="predicted"/>
<comment type="caution">
    <text evidence="1">The sequence shown here is derived from an EMBL/GenBank/DDBJ whole genome shotgun (WGS) entry which is preliminary data.</text>
</comment>
<gene>
    <name evidence="1" type="ORF">ENL41_01990</name>
</gene>
<reference evidence="1" key="1">
    <citation type="journal article" date="2020" name="mSystems">
        <title>Genome- and Community-Level Interaction Insights into Carbon Utilization and Element Cycling Functions of Hydrothermarchaeota in Hydrothermal Sediment.</title>
        <authorList>
            <person name="Zhou Z."/>
            <person name="Liu Y."/>
            <person name="Xu W."/>
            <person name="Pan J."/>
            <person name="Luo Z.H."/>
            <person name="Li M."/>
        </authorList>
    </citation>
    <scope>NUCLEOTIDE SEQUENCE [LARGE SCALE GENOMIC DNA]</scope>
    <source>
        <strain evidence="1">HyVt-94</strain>
    </source>
</reference>
<feature type="non-terminal residue" evidence="1">
    <location>
        <position position="1"/>
    </location>
</feature>
<dbReference type="SUPFAM" id="SSF56784">
    <property type="entry name" value="HAD-like"/>
    <property type="match status" value="1"/>
</dbReference>
<dbReference type="Gene3D" id="3.40.50.1000">
    <property type="entry name" value="HAD superfamily/HAD-like"/>
    <property type="match status" value="2"/>
</dbReference>
<evidence type="ECO:0000313" key="1">
    <source>
        <dbReference type="EMBL" id="HHF58177.1"/>
    </source>
</evidence>
<dbReference type="PANTHER" id="PTHR19288">
    <property type="entry name" value="4-NITROPHENYLPHOSPHATASE-RELATED"/>
    <property type="match status" value="1"/>
</dbReference>
<protein>
    <submittedName>
        <fullName evidence="1">HAD family hydrolase</fullName>
    </submittedName>
</protein>
<dbReference type="AlphaFoldDB" id="A0A7C5M9V8"/>
<dbReference type="GO" id="GO:0016791">
    <property type="term" value="F:phosphatase activity"/>
    <property type="evidence" value="ECO:0007669"/>
    <property type="project" value="TreeGrafter"/>
</dbReference>
<dbReference type="NCBIfam" id="TIGR01549">
    <property type="entry name" value="HAD-SF-IA-v1"/>
    <property type="match status" value="1"/>
</dbReference>
<organism evidence="1">
    <name type="scientific">candidate division WOR-3 bacterium</name>
    <dbReference type="NCBI Taxonomy" id="2052148"/>
    <lineage>
        <taxon>Bacteria</taxon>
        <taxon>Bacteria division WOR-3</taxon>
    </lineage>
</organism>
<dbReference type="EMBL" id="DRTV01000144">
    <property type="protein sequence ID" value="HHF58177.1"/>
    <property type="molecule type" value="Genomic_DNA"/>
</dbReference>
<name>A0A7C5M9V8_UNCW3</name>
<dbReference type="InterPro" id="IPR023214">
    <property type="entry name" value="HAD_sf"/>
</dbReference>
<dbReference type="Proteomes" id="UP000886014">
    <property type="component" value="Unassembled WGS sequence"/>
</dbReference>
<dbReference type="InterPro" id="IPR006439">
    <property type="entry name" value="HAD-SF_hydro_IA"/>
</dbReference>
<accession>A0A7C5M9V8</accession>
<sequence length="131" mass="14436">LAVQQGAKFIACNTDSYLPTPYGFLPGSGAIVCAIETTTGVKPKVIGKPEPIIIEEALSRLGTPKEKTAIVGDRLETDIEAGKRAGIKTILVLTGAKKEEKEIKKYNPDYVFKDIGELWRDFLKQRKNLLF</sequence>
<keyword evidence="1" id="KW-0378">Hydrolase</keyword>
<dbReference type="GO" id="GO:0005737">
    <property type="term" value="C:cytoplasm"/>
    <property type="evidence" value="ECO:0007669"/>
    <property type="project" value="TreeGrafter"/>
</dbReference>
<dbReference type="PANTHER" id="PTHR19288:SF46">
    <property type="entry name" value="HALOACID DEHALOGENASE-LIKE HYDROLASE DOMAIN-CONTAINING PROTEIN 2"/>
    <property type="match status" value="1"/>
</dbReference>
<dbReference type="InterPro" id="IPR036412">
    <property type="entry name" value="HAD-like_sf"/>
</dbReference>
<dbReference type="Pfam" id="PF13242">
    <property type="entry name" value="Hydrolase_like"/>
    <property type="match status" value="1"/>
</dbReference>